<dbReference type="PROSITE" id="PS51257">
    <property type="entry name" value="PROKAR_LIPOPROTEIN"/>
    <property type="match status" value="1"/>
</dbReference>
<dbReference type="EMBL" id="FNDE01000003">
    <property type="protein sequence ID" value="SDG79586.1"/>
    <property type="molecule type" value="Genomic_DNA"/>
</dbReference>
<sequence>MKQRIWICCFLLIALVAAGCTERQEKMVYLGESKNWKAMLTAIHTPGSDKETQVLRLSYKSPDIDSVYDVSYTLAGVPREIKGSEDNMNNKSAITRRIVCQGCKLAGERDTFTLTVEWSPNRKEMFTLKFIRKA</sequence>
<reference evidence="2 3" key="1">
    <citation type="submission" date="2016-10" db="EMBL/GenBank/DDBJ databases">
        <authorList>
            <person name="de Groot N.N."/>
        </authorList>
    </citation>
    <scope>NUCLEOTIDE SEQUENCE [LARGE SCALE GENOMIC DNA]</scope>
    <source>
        <strain evidence="2 3">L 420-91</strain>
    </source>
</reference>
<keyword evidence="1" id="KW-0732">Signal</keyword>
<dbReference type="RefSeq" id="WP_091259865.1">
    <property type="nucleotide sequence ID" value="NZ_FNDE01000003.1"/>
</dbReference>
<gene>
    <name evidence="2" type="ORF">SAMN04489735_100319</name>
</gene>
<evidence type="ECO:0008006" key="4">
    <source>
        <dbReference type="Google" id="ProtNLM"/>
    </source>
</evidence>
<dbReference type="OrthoDB" id="2680092at2"/>
<dbReference type="AlphaFoldDB" id="A0A1G7X601"/>
<accession>A0A1G7X601</accession>
<name>A0A1G7X601_ANETH</name>
<organism evidence="2 3">
    <name type="scientific">Aneurinibacillus thermoaerophilus</name>
    <dbReference type="NCBI Taxonomy" id="143495"/>
    <lineage>
        <taxon>Bacteria</taxon>
        <taxon>Bacillati</taxon>
        <taxon>Bacillota</taxon>
        <taxon>Bacilli</taxon>
        <taxon>Bacillales</taxon>
        <taxon>Paenibacillaceae</taxon>
        <taxon>Aneurinibacillus group</taxon>
        <taxon>Aneurinibacillus</taxon>
    </lineage>
</organism>
<evidence type="ECO:0000313" key="2">
    <source>
        <dbReference type="EMBL" id="SDG79586.1"/>
    </source>
</evidence>
<evidence type="ECO:0000313" key="3">
    <source>
        <dbReference type="Proteomes" id="UP000198956"/>
    </source>
</evidence>
<feature type="signal peptide" evidence="1">
    <location>
        <begin position="1"/>
        <end position="18"/>
    </location>
</feature>
<evidence type="ECO:0000256" key="1">
    <source>
        <dbReference type="SAM" id="SignalP"/>
    </source>
</evidence>
<protein>
    <recommendedName>
        <fullName evidence="4">Lipoprotein</fullName>
    </recommendedName>
</protein>
<proteinExistence type="predicted"/>
<feature type="chain" id="PRO_5039252893" description="Lipoprotein" evidence="1">
    <location>
        <begin position="19"/>
        <end position="134"/>
    </location>
</feature>
<dbReference type="Proteomes" id="UP000198956">
    <property type="component" value="Unassembled WGS sequence"/>
</dbReference>